<keyword evidence="3" id="KW-1185">Reference proteome</keyword>
<evidence type="ECO:0000313" key="2">
    <source>
        <dbReference type="EMBL" id="PPK97344.1"/>
    </source>
</evidence>
<sequence>MIGQPLPRRAGTPGPPPTLGAVASPGATRSPALHPVVGFDLDMTLVDSSAGIAATLRATLAEHGVHVGAADVDLYAGLPLDLIIAGLAPGTPPAAVDALVARYRQLYPSLGVDSVTAYPGAAAALAAPRAHGGRSLVVSAKHTPNVHRVLAAAGLDAAVAAADVAGDLFADAKGPFVAAAGGTAYVGDHPGDVAAARAAGAVAVAVTTGAHDGDALRRAGADVVLAGVAQVPAWLEEHVLDLRTAALRHRLAALGSVLVVLTGTPGSALLLAEAAAVLGPDRVAAAVPSPAPGTARARALAAGLGIRVHELPAGTAPGPLAARLGLAHVAGGQDADEVLPRPGSRSGPAGGDVATPLRDAALTGEQVRAASRRLALPGPSGEPVAAADVPAAARD</sequence>
<feature type="region of interest" description="Disordered" evidence="1">
    <location>
        <begin position="1"/>
        <end position="26"/>
    </location>
</feature>
<dbReference type="InterPro" id="IPR023198">
    <property type="entry name" value="PGP-like_dom2"/>
</dbReference>
<dbReference type="GO" id="GO:0008967">
    <property type="term" value="F:phosphoglycolate phosphatase activity"/>
    <property type="evidence" value="ECO:0007669"/>
    <property type="project" value="TreeGrafter"/>
</dbReference>
<dbReference type="Gene3D" id="1.10.150.240">
    <property type="entry name" value="Putative phosphatase, domain 2"/>
    <property type="match status" value="1"/>
</dbReference>
<dbReference type="InterPro" id="IPR023214">
    <property type="entry name" value="HAD_sf"/>
</dbReference>
<feature type="region of interest" description="Disordered" evidence="1">
    <location>
        <begin position="372"/>
        <end position="395"/>
    </location>
</feature>
<dbReference type="SUPFAM" id="SSF56784">
    <property type="entry name" value="HAD-like"/>
    <property type="match status" value="1"/>
</dbReference>
<feature type="compositionally biased region" description="Low complexity" evidence="1">
    <location>
        <begin position="1"/>
        <end position="12"/>
    </location>
</feature>
<dbReference type="Gene3D" id="3.40.50.1000">
    <property type="entry name" value="HAD superfamily/HAD-like"/>
    <property type="match status" value="1"/>
</dbReference>
<dbReference type="OrthoDB" id="9793014at2"/>
<dbReference type="AlphaFoldDB" id="A0A2S6ISW4"/>
<accession>A0A2S6ISW4</accession>
<feature type="region of interest" description="Disordered" evidence="1">
    <location>
        <begin position="334"/>
        <end position="358"/>
    </location>
</feature>
<evidence type="ECO:0000256" key="1">
    <source>
        <dbReference type="SAM" id="MobiDB-lite"/>
    </source>
</evidence>
<dbReference type="GO" id="GO:0005829">
    <property type="term" value="C:cytosol"/>
    <property type="evidence" value="ECO:0007669"/>
    <property type="project" value="TreeGrafter"/>
</dbReference>
<comment type="caution">
    <text evidence="2">The sequence shown here is derived from an EMBL/GenBank/DDBJ whole genome shotgun (WGS) entry which is preliminary data.</text>
</comment>
<dbReference type="PANTHER" id="PTHR43434">
    <property type="entry name" value="PHOSPHOGLYCOLATE PHOSPHATASE"/>
    <property type="match status" value="1"/>
</dbReference>
<keyword evidence="2" id="KW-0378">Hydrolase</keyword>
<dbReference type="Proteomes" id="UP000239485">
    <property type="component" value="Unassembled WGS sequence"/>
</dbReference>
<protein>
    <submittedName>
        <fullName evidence="2">Phosphoglycolate phosphatase-like HAD superfamily hydrolase</fullName>
    </submittedName>
</protein>
<dbReference type="GO" id="GO:0006281">
    <property type="term" value="P:DNA repair"/>
    <property type="evidence" value="ECO:0007669"/>
    <property type="project" value="TreeGrafter"/>
</dbReference>
<proteinExistence type="predicted"/>
<dbReference type="PANTHER" id="PTHR43434:SF24">
    <property type="entry name" value="HYDROLASE-RELATED"/>
    <property type="match status" value="1"/>
</dbReference>
<gene>
    <name evidence="2" type="ORF">CLV92_104165</name>
</gene>
<dbReference type="InterPro" id="IPR036412">
    <property type="entry name" value="HAD-like_sf"/>
</dbReference>
<dbReference type="InterPro" id="IPR050155">
    <property type="entry name" value="HAD-like_hydrolase_sf"/>
</dbReference>
<organism evidence="2 3">
    <name type="scientific">Kineococcus xinjiangensis</name>
    <dbReference type="NCBI Taxonomy" id="512762"/>
    <lineage>
        <taxon>Bacteria</taxon>
        <taxon>Bacillati</taxon>
        <taxon>Actinomycetota</taxon>
        <taxon>Actinomycetes</taxon>
        <taxon>Kineosporiales</taxon>
        <taxon>Kineosporiaceae</taxon>
        <taxon>Kineococcus</taxon>
    </lineage>
</organism>
<feature type="compositionally biased region" description="Low complexity" evidence="1">
    <location>
        <begin position="383"/>
        <end position="395"/>
    </location>
</feature>
<dbReference type="EMBL" id="PTJD01000004">
    <property type="protein sequence ID" value="PPK97344.1"/>
    <property type="molecule type" value="Genomic_DNA"/>
</dbReference>
<evidence type="ECO:0000313" key="3">
    <source>
        <dbReference type="Proteomes" id="UP000239485"/>
    </source>
</evidence>
<reference evidence="2 3" key="1">
    <citation type="submission" date="2018-02" db="EMBL/GenBank/DDBJ databases">
        <title>Genomic Encyclopedia of Archaeal and Bacterial Type Strains, Phase II (KMG-II): from individual species to whole genera.</title>
        <authorList>
            <person name="Goeker M."/>
        </authorList>
    </citation>
    <scope>NUCLEOTIDE SEQUENCE [LARGE SCALE GENOMIC DNA]</scope>
    <source>
        <strain evidence="2 3">DSM 22857</strain>
    </source>
</reference>
<name>A0A2S6ISW4_9ACTN</name>
<dbReference type="Pfam" id="PF12710">
    <property type="entry name" value="HAD"/>
    <property type="match status" value="1"/>
</dbReference>